<comment type="caution">
    <text evidence="2">The sequence shown here is derived from an EMBL/GenBank/DDBJ whole genome shotgun (WGS) entry which is preliminary data.</text>
</comment>
<organism evidence="2 3">
    <name type="scientific">Aphanomyces invadans</name>
    <dbReference type="NCBI Taxonomy" id="157072"/>
    <lineage>
        <taxon>Eukaryota</taxon>
        <taxon>Sar</taxon>
        <taxon>Stramenopiles</taxon>
        <taxon>Oomycota</taxon>
        <taxon>Saprolegniomycetes</taxon>
        <taxon>Saprolegniales</taxon>
        <taxon>Verrucalvaceae</taxon>
        <taxon>Aphanomyces</taxon>
    </lineage>
</organism>
<feature type="region of interest" description="Disordered" evidence="1">
    <location>
        <begin position="1"/>
        <end position="22"/>
    </location>
</feature>
<feature type="non-terminal residue" evidence="2">
    <location>
        <position position="1"/>
    </location>
</feature>
<dbReference type="Proteomes" id="UP000285060">
    <property type="component" value="Unassembled WGS sequence"/>
</dbReference>
<dbReference type="PANTHER" id="PTHR37067">
    <property type="entry name" value="PX DOMAIN-CONTAINING PROTEIN"/>
    <property type="match status" value="1"/>
</dbReference>
<dbReference type="EMBL" id="QUSY01001642">
    <property type="protein sequence ID" value="RHY24212.1"/>
    <property type="molecule type" value="Genomic_DNA"/>
</dbReference>
<dbReference type="VEuPathDB" id="FungiDB:H310_15024"/>
<gene>
    <name evidence="2" type="ORF">DYB32_008939</name>
</gene>
<reference evidence="2 3" key="1">
    <citation type="submission" date="2018-08" db="EMBL/GenBank/DDBJ databases">
        <title>Aphanomyces genome sequencing and annotation.</title>
        <authorList>
            <person name="Minardi D."/>
            <person name="Oidtmann B."/>
            <person name="Van Der Giezen M."/>
            <person name="Studholme D.J."/>
        </authorList>
    </citation>
    <scope>NUCLEOTIDE SEQUENCE [LARGE SCALE GENOMIC DNA]</scope>
    <source>
        <strain evidence="2 3">NJM0002</strain>
    </source>
</reference>
<dbReference type="AlphaFoldDB" id="A0A418AKB4"/>
<evidence type="ECO:0000313" key="3">
    <source>
        <dbReference type="Proteomes" id="UP000285060"/>
    </source>
</evidence>
<evidence type="ECO:0000256" key="1">
    <source>
        <dbReference type="SAM" id="MobiDB-lite"/>
    </source>
</evidence>
<sequence>KRAARHAGRARQGDHRPTYEPPEHVLDGRRIYATEEEHRALIAAYRNERNFQSSIDGHDHTTEFNDAWRLFCAGGRFELMRRFCVGLATALPNTTSFESDFCILKWEKDAYRENLLDLSLEGIFHAKQFDLLGSL</sequence>
<protein>
    <submittedName>
        <fullName evidence="2">Uncharacterized protein</fullName>
    </submittedName>
</protein>
<keyword evidence="3" id="KW-1185">Reference proteome</keyword>
<dbReference type="PANTHER" id="PTHR37067:SF3">
    <property type="entry name" value="PX DOMAIN-CONTAINING PROTEIN"/>
    <property type="match status" value="1"/>
</dbReference>
<name>A0A418AKB4_9STRA</name>
<accession>A0A418AKB4</accession>
<evidence type="ECO:0000313" key="2">
    <source>
        <dbReference type="EMBL" id="RHY24212.1"/>
    </source>
</evidence>
<feature type="compositionally biased region" description="Basic and acidic residues" evidence="1">
    <location>
        <begin position="11"/>
        <end position="22"/>
    </location>
</feature>
<proteinExistence type="predicted"/>